<accession>A0A139ADK9</accession>
<proteinExistence type="predicted"/>
<organism evidence="1 2">
    <name type="scientific">Gonapodya prolifera (strain JEL478)</name>
    <name type="common">Monoblepharis prolifera</name>
    <dbReference type="NCBI Taxonomy" id="1344416"/>
    <lineage>
        <taxon>Eukaryota</taxon>
        <taxon>Fungi</taxon>
        <taxon>Fungi incertae sedis</taxon>
        <taxon>Chytridiomycota</taxon>
        <taxon>Chytridiomycota incertae sedis</taxon>
        <taxon>Monoblepharidomycetes</taxon>
        <taxon>Monoblepharidales</taxon>
        <taxon>Gonapodyaceae</taxon>
        <taxon>Gonapodya</taxon>
    </lineage>
</organism>
<protein>
    <submittedName>
        <fullName evidence="1">Uncharacterized protein</fullName>
    </submittedName>
</protein>
<reference evidence="1 2" key="1">
    <citation type="journal article" date="2015" name="Genome Biol. Evol.">
        <title>Phylogenomic analyses indicate that early fungi evolved digesting cell walls of algal ancestors of land plants.</title>
        <authorList>
            <person name="Chang Y."/>
            <person name="Wang S."/>
            <person name="Sekimoto S."/>
            <person name="Aerts A.L."/>
            <person name="Choi C."/>
            <person name="Clum A."/>
            <person name="LaButti K.M."/>
            <person name="Lindquist E.A."/>
            <person name="Yee Ngan C."/>
            <person name="Ohm R.A."/>
            <person name="Salamov A.A."/>
            <person name="Grigoriev I.V."/>
            <person name="Spatafora J.W."/>
            <person name="Berbee M.L."/>
        </authorList>
    </citation>
    <scope>NUCLEOTIDE SEQUENCE [LARGE SCALE GENOMIC DNA]</scope>
    <source>
        <strain evidence="1 2">JEL478</strain>
    </source>
</reference>
<dbReference type="Proteomes" id="UP000070544">
    <property type="component" value="Unassembled WGS sequence"/>
</dbReference>
<name>A0A139ADK9_GONPJ</name>
<sequence length="117" mass="13074">MDEKVLRALLQHRPCTSNPSGRPTISRWQLQQGCSIAWDKDRPDLLLPLLMYLNNFYPSTLSNQHPSDFPVNVANGGLQGTDPDVAENYKSKPLSLDGRSPVALSKDLGWIFSQYAC</sequence>
<evidence type="ECO:0000313" key="1">
    <source>
        <dbReference type="EMBL" id="KXS14503.1"/>
    </source>
</evidence>
<dbReference type="EMBL" id="KQ965768">
    <property type="protein sequence ID" value="KXS14503.1"/>
    <property type="molecule type" value="Genomic_DNA"/>
</dbReference>
<keyword evidence="2" id="KW-1185">Reference proteome</keyword>
<dbReference type="AlphaFoldDB" id="A0A139ADK9"/>
<evidence type="ECO:0000313" key="2">
    <source>
        <dbReference type="Proteomes" id="UP000070544"/>
    </source>
</evidence>
<gene>
    <name evidence="1" type="ORF">M427DRAFT_338137</name>
</gene>